<accession>A0A2A9E7B2</accession>
<dbReference type="AlphaFoldDB" id="A0A2A9E7B2"/>
<evidence type="ECO:0000313" key="3">
    <source>
        <dbReference type="Proteomes" id="UP000225548"/>
    </source>
</evidence>
<proteinExistence type="predicted"/>
<organism evidence="2 3">
    <name type="scientific">Sanguibacter antarcticus</name>
    <dbReference type="NCBI Taxonomy" id="372484"/>
    <lineage>
        <taxon>Bacteria</taxon>
        <taxon>Bacillati</taxon>
        <taxon>Actinomycetota</taxon>
        <taxon>Actinomycetes</taxon>
        <taxon>Micrococcales</taxon>
        <taxon>Sanguibacteraceae</taxon>
        <taxon>Sanguibacter</taxon>
    </lineage>
</organism>
<gene>
    <name evidence="2" type="ORF">ATL42_2110</name>
</gene>
<sequence>MTTTPDRTADEIIAVLVAALAVAKGRSESTVRCEFGLDPVAVPLREISPRTGGPSVPGHSMPRNTVPGDDEMLLSA</sequence>
<feature type="region of interest" description="Disordered" evidence="1">
    <location>
        <begin position="45"/>
        <end position="76"/>
    </location>
</feature>
<protein>
    <submittedName>
        <fullName evidence="2">Uncharacterized protein</fullName>
    </submittedName>
</protein>
<reference evidence="2 3" key="1">
    <citation type="submission" date="2017-10" db="EMBL/GenBank/DDBJ databases">
        <title>Sequencing the genomes of 1000 actinobacteria strains.</title>
        <authorList>
            <person name="Klenk H.-P."/>
        </authorList>
    </citation>
    <scope>NUCLEOTIDE SEQUENCE [LARGE SCALE GENOMIC DNA]</scope>
    <source>
        <strain evidence="2 3">DSM 18966</strain>
    </source>
</reference>
<comment type="caution">
    <text evidence="2">The sequence shown here is derived from an EMBL/GenBank/DDBJ whole genome shotgun (WGS) entry which is preliminary data.</text>
</comment>
<dbReference type="Proteomes" id="UP000225548">
    <property type="component" value="Unassembled WGS sequence"/>
</dbReference>
<evidence type="ECO:0000313" key="2">
    <source>
        <dbReference type="EMBL" id="PFG34205.1"/>
    </source>
</evidence>
<keyword evidence="3" id="KW-1185">Reference proteome</keyword>
<evidence type="ECO:0000256" key="1">
    <source>
        <dbReference type="SAM" id="MobiDB-lite"/>
    </source>
</evidence>
<dbReference type="EMBL" id="PDJG01000001">
    <property type="protein sequence ID" value="PFG34205.1"/>
    <property type="molecule type" value="Genomic_DNA"/>
</dbReference>
<name>A0A2A9E7B2_9MICO</name>
<dbReference type="RefSeq" id="WP_098455277.1">
    <property type="nucleotide sequence ID" value="NZ_PDJG01000001.1"/>
</dbReference>